<dbReference type="PANTHER" id="PTHR36574">
    <property type="entry name" value="RHAMNOGALACTURONATE LYASE-RELATED"/>
    <property type="match status" value="1"/>
</dbReference>
<dbReference type="InterPro" id="IPR014718">
    <property type="entry name" value="GH-type_carb-bd"/>
</dbReference>
<feature type="domain" description="Rhamnogalacturonan lyase" evidence="13">
    <location>
        <begin position="308"/>
        <end position="368"/>
    </location>
</feature>
<feature type="transmembrane region" description="Helical" evidence="10">
    <location>
        <begin position="12"/>
        <end position="36"/>
    </location>
</feature>
<dbReference type="eggNOG" id="COG4625">
    <property type="taxonomic scope" value="Bacteria"/>
</dbReference>
<dbReference type="GeneID" id="55474004"/>
<evidence type="ECO:0000313" key="15">
    <source>
        <dbReference type="Proteomes" id="UP000017118"/>
    </source>
</evidence>
<dbReference type="RefSeq" id="WP_022744783.1">
    <property type="nucleotide sequence ID" value="NC_022571.1"/>
</dbReference>
<keyword evidence="8" id="KW-0456">Lyase</keyword>
<dbReference type="Gene3D" id="2.70.98.10">
    <property type="match status" value="1"/>
</dbReference>
<dbReference type="AlphaFoldDB" id="U5MNZ8"/>
<proteinExistence type="inferred from homology"/>
<dbReference type="CDD" id="cd10317">
    <property type="entry name" value="RGL4_C"/>
    <property type="match status" value="1"/>
</dbReference>
<comment type="subcellular location">
    <subcellularLocation>
        <location evidence="2">Secreted</location>
    </subcellularLocation>
</comment>
<dbReference type="GO" id="GO:0071555">
    <property type="term" value="P:cell wall organization"/>
    <property type="evidence" value="ECO:0007669"/>
    <property type="project" value="UniProtKB-KW"/>
</dbReference>
<keyword evidence="10" id="KW-0472">Membrane</keyword>
<dbReference type="EC" id="4.2.2.23" evidence="4"/>
<evidence type="ECO:0000256" key="7">
    <source>
        <dbReference type="ARBA" id="ARBA00023157"/>
    </source>
</evidence>
<dbReference type="Pfam" id="PF14686">
    <property type="entry name" value="fn3_3"/>
    <property type="match status" value="1"/>
</dbReference>
<accession>U5MNZ8</accession>
<dbReference type="KEGG" id="csb:CLSA_c15040"/>
<evidence type="ECO:0000259" key="11">
    <source>
        <dbReference type="Pfam" id="PF09284"/>
    </source>
</evidence>
<dbReference type="InterPro" id="IPR013784">
    <property type="entry name" value="Carb-bd-like_fold"/>
</dbReference>
<dbReference type="GO" id="GO:0102210">
    <property type="term" value="F:rhamnogalacturonan endolyase activity"/>
    <property type="evidence" value="ECO:0007669"/>
    <property type="project" value="UniProtKB-EC"/>
</dbReference>
<keyword evidence="5" id="KW-0964">Secreted</keyword>
<dbReference type="GO" id="GO:0045490">
    <property type="term" value="P:pectin catabolic process"/>
    <property type="evidence" value="ECO:0007669"/>
    <property type="project" value="TreeGrafter"/>
</dbReference>
<keyword evidence="10" id="KW-0812">Transmembrane</keyword>
<comment type="catalytic activity">
    <reaction evidence="1">
        <text>Endotype eliminative cleavage of L-alpha-rhamnopyranosyl-(1-&gt;4)-alpha-D-galactopyranosyluronic acid bonds of rhamnogalacturonan I domains in ramified hairy regions of pectin leaving L-rhamnopyranose at the reducing end and 4-deoxy-4,5-unsaturated D-galactopyranosyluronic acid at the non-reducing end.</text>
        <dbReference type="EC" id="4.2.2.23"/>
    </reaction>
</comment>
<organism evidence="14 15">
    <name type="scientific">Clostridium saccharobutylicum DSM 13864</name>
    <dbReference type="NCBI Taxonomy" id="1345695"/>
    <lineage>
        <taxon>Bacteria</taxon>
        <taxon>Bacillati</taxon>
        <taxon>Bacillota</taxon>
        <taxon>Clostridia</taxon>
        <taxon>Eubacteriales</taxon>
        <taxon>Clostridiaceae</taxon>
        <taxon>Clostridium</taxon>
    </lineage>
</organism>
<dbReference type="GO" id="GO:0005576">
    <property type="term" value="C:extracellular region"/>
    <property type="evidence" value="ECO:0007669"/>
    <property type="project" value="UniProtKB-SubCell"/>
</dbReference>
<dbReference type="InterPro" id="IPR011013">
    <property type="entry name" value="Gal_mutarotase_sf_dom"/>
</dbReference>
<evidence type="ECO:0000256" key="1">
    <source>
        <dbReference type="ARBA" id="ARBA00001324"/>
    </source>
</evidence>
<keyword evidence="9" id="KW-0961">Cell wall biogenesis/degradation</keyword>
<protein>
    <recommendedName>
        <fullName evidence="4">rhamnogalacturonan endolyase</fullName>
        <ecNumber evidence="4">4.2.2.23</ecNumber>
    </recommendedName>
</protein>
<dbReference type="EMBL" id="CP006721">
    <property type="protein sequence ID" value="AGX42504.1"/>
    <property type="molecule type" value="Genomic_DNA"/>
</dbReference>
<keyword evidence="15" id="KW-1185">Reference proteome</keyword>
<gene>
    <name evidence="14" type="ORF">CLSA_c15040</name>
</gene>
<evidence type="ECO:0000313" key="14">
    <source>
        <dbReference type="EMBL" id="AGX42504.1"/>
    </source>
</evidence>
<dbReference type="SUPFAM" id="SSF49785">
    <property type="entry name" value="Galactose-binding domain-like"/>
    <property type="match status" value="1"/>
</dbReference>
<dbReference type="PANTHER" id="PTHR36574:SF1">
    <property type="entry name" value="RHAMNOGALACTURONATE LYASE-RELATED"/>
    <property type="match status" value="1"/>
</dbReference>
<dbReference type="InterPro" id="IPR008979">
    <property type="entry name" value="Galactose-bd-like_sf"/>
</dbReference>
<evidence type="ECO:0000256" key="5">
    <source>
        <dbReference type="ARBA" id="ARBA00022525"/>
    </source>
</evidence>
<dbReference type="InterPro" id="IPR015364">
    <property type="entry name" value="RhgB_N"/>
</dbReference>
<dbReference type="OrthoDB" id="7169863at2"/>
<evidence type="ECO:0000256" key="3">
    <source>
        <dbReference type="ARBA" id="ARBA00010418"/>
    </source>
</evidence>
<sequence length="551" mass="59016">MKIKIHNTSLKTAISVMLAIAIIIVTTFTEGINAYAASLNVKDNGSTIVVDTGSGLVYTINKANGDMTSCKLNGTELNAKNKASQISSGLGSAHVTWSTFSSGSQVLITCSTNTLTQYYASKYGDNTIYMSTYITAEPSVNELRYVFRGDMNVLKNVPTYSDIRGNNGAIESTDVYGFSDGHTASKYYGNDQAKDLTIKGATGNNVGVFMAYGNRETSSGGSFQRDIQFQTAYPDNMNTEITNYMNSTHAKTENFRSGLFGPYALCFTNGSTPSLPDYKWMATLGLKGYVADSNRGKVTLNGLSGMDTRYTYTIGFANSTAQYWAKASSTGAATCSGMKAGKYTMTVYKGELGVYTESVTVTARGTTTIPTRTITADPSKTPTIWRIGNWDGTPLEFLNGSNIQYRHPSDKRNASWGPTTFSVGSADNKFPAAQFRGANSPTTVTFNLTHGQAAAGHTLKIGITTAYNNGRPSVTINGHALPNLSAPIEPGQRTLTVGTYRGNNATLAWNIPSSYFVAGSNTITIKPVSGSSDISAYLSASYAYDCLELDN</sequence>
<dbReference type="SUPFAM" id="SSF49452">
    <property type="entry name" value="Starch-binding domain-like"/>
    <property type="match status" value="1"/>
</dbReference>
<feature type="domain" description="Rhamnogalacturonan lyase" evidence="12">
    <location>
        <begin position="383"/>
        <end position="549"/>
    </location>
</feature>
<feature type="domain" description="Rhamnogalacturonase B N-terminal" evidence="11">
    <location>
        <begin position="41"/>
        <end position="288"/>
    </location>
</feature>
<dbReference type="PATRIC" id="fig|1345695.10.peg.4268"/>
<comment type="similarity">
    <text evidence="3">Belongs to the polysaccharide lyase 4 family.</text>
</comment>
<dbReference type="GO" id="GO:0030246">
    <property type="term" value="F:carbohydrate binding"/>
    <property type="evidence" value="ECO:0007669"/>
    <property type="project" value="InterPro"/>
</dbReference>
<dbReference type="Pfam" id="PF09284">
    <property type="entry name" value="RhgB_N"/>
    <property type="match status" value="1"/>
</dbReference>
<evidence type="ECO:0000256" key="4">
    <source>
        <dbReference type="ARBA" id="ARBA00012437"/>
    </source>
</evidence>
<dbReference type="SUPFAM" id="SSF74650">
    <property type="entry name" value="Galactose mutarotase-like"/>
    <property type="match status" value="1"/>
</dbReference>
<keyword evidence="10" id="KW-1133">Transmembrane helix</keyword>
<reference evidence="14 15" key="1">
    <citation type="journal article" date="2013" name="Genome Announc.">
        <title>Complete Genome Sequence of the Solvent Producer Clostridium saccharobutylicum NCP262 (DSM 13864).</title>
        <authorList>
            <person name="Poehlein A."/>
            <person name="Hartwich K."/>
            <person name="Krabben P."/>
            <person name="Ehrenreich A."/>
            <person name="Liebl W."/>
            <person name="Durre P."/>
            <person name="Gottschalk G."/>
            <person name="Daniel R."/>
        </authorList>
    </citation>
    <scope>NUCLEOTIDE SEQUENCE [LARGE SCALE GENOMIC DNA]</scope>
    <source>
        <strain evidence="14">DSM 13864</strain>
    </source>
</reference>
<keyword evidence="7" id="KW-1015">Disulfide bond</keyword>
<keyword evidence="6" id="KW-0732">Signal</keyword>
<evidence type="ECO:0000256" key="8">
    <source>
        <dbReference type="ARBA" id="ARBA00023239"/>
    </source>
</evidence>
<dbReference type="Gene3D" id="2.60.40.1120">
    <property type="entry name" value="Carboxypeptidase-like, regulatory domain"/>
    <property type="match status" value="1"/>
</dbReference>
<evidence type="ECO:0000259" key="12">
    <source>
        <dbReference type="Pfam" id="PF14683"/>
    </source>
</evidence>
<dbReference type="InterPro" id="IPR029411">
    <property type="entry name" value="RG-lyase_III"/>
</dbReference>
<dbReference type="Proteomes" id="UP000017118">
    <property type="component" value="Chromosome"/>
</dbReference>
<evidence type="ECO:0000256" key="6">
    <source>
        <dbReference type="ARBA" id="ARBA00022729"/>
    </source>
</evidence>
<dbReference type="InterPro" id="IPR029413">
    <property type="entry name" value="RG-lyase_II"/>
</dbReference>
<dbReference type="Gene3D" id="2.60.120.260">
    <property type="entry name" value="Galactose-binding domain-like"/>
    <property type="match status" value="1"/>
</dbReference>
<name>U5MNZ8_CLOSA</name>
<evidence type="ECO:0000256" key="10">
    <source>
        <dbReference type="SAM" id="Phobius"/>
    </source>
</evidence>
<evidence type="ECO:0000256" key="2">
    <source>
        <dbReference type="ARBA" id="ARBA00004613"/>
    </source>
</evidence>
<dbReference type="InterPro" id="IPR016590">
    <property type="entry name" value="Rhamnogalacturonase_B"/>
</dbReference>
<dbReference type="HOGENOM" id="CLU_037882_1_1_9"/>
<dbReference type="Pfam" id="PF14683">
    <property type="entry name" value="CBM-like"/>
    <property type="match status" value="1"/>
</dbReference>
<evidence type="ECO:0000259" key="13">
    <source>
        <dbReference type="Pfam" id="PF14686"/>
    </source>
</evidence>
<evidence type="ECO:0000256" key="9">
    <source>
        <dbReference type="ARBA" id="ARBA00023316"/>
    </source>
</evidence>